<reference evidence="15 16" key="1">
    <citation type="submission" date="2016-09" db="EMBL/GenBank/DDBJ databases">
        <authorList>
            <person name="Capua I."/>
            <person name="De Benedictis P."/>
            <person name="Joannis T."/>
            <person name="Lombin L.H."/>
            <person name="Cattoli G."/>
        </authorList>
    </citation>
    <scope>NUCLEOTIDE SEQUENCE [LARGE SCALE GENOMIC DNA]</scope>
    <source>
        <strain evidence="15 16">LMG 25899</strain>
    </source>
</reference>
<dbReference type="GO" id="GO:0045004">
    <property type="term" value="P:DNA replication proofreading"/>
    <property type="evidence" value="ECO:0007669"/>
    <property type="project" value="TreeGrafter"/>
</dbReference>
<dbReference type="InterPro" id="IPR014013">
    <property type="entry name" value="Helic_SF1/SF2_ATP-bd_DinG/Rad3"/>
</dbReference>
<gene>
    <name evidence="10 11" type="primary">dinG</name>
    <name evidence="15" type="ORF">BCR26_10400</name>
</gene>
<dbReference type="STRING" id="762845.BCR26_10400"/>
<dbReference type="Pfam" id="PF13307">
    <property type="entry name" value="Helicase_C_2"/>
    <property type="match status" value="1"/>
</dbReference>
<evidence type="ECO:0000256" key="3">
    <source>
        <dbReference type="ARBA" id="ARBA00022705"/>
    </source>
</evidence>
<dbReference type="SUPFAM" id="SSF52540">
    <property type="entry name" value="P-loop containing nucleoside triphosphate hydrolases"/>
    <property type="match status" value="1"/>
</dbReference>
<dbReference type="InterPro" id="IPR013520">
    <property type="entry name" value="Ribonucl_H"/>
</dbReference>
<evidence type="ECO:0000256" key="2">
    <source>
        <dbReference type="ARBA" id="ARBA00022695"/>
    </source>
</evidence>
<keyword evidence="5 10" id="KW-0547">Nucleotide-binding</keyword>
<dbReference type="GO" id="GO:0005829">
    <property type="term" value="C:cytosol"/>
    <property type="evidence" value="ECO:0007669"/>
    <property type="project" value="TreeGrafter"/>
</dbReference>
<evidence type="ECO:0000256" key="7">
    <source>
        <dbReference type="ARBA" id="ARBA00022839"/>
    </source>
</evidence>
<keyword evidence="3" id="KW-0235">DNA replication</keyword>
<evidence type="ECO:0000256" key="4">
    <source>
        <dbReference type="ARBA" id="ARBA00022722"/>
    </source>
</evidence>
<evidence type="ECO:0000259" key="12">
    <source>
        <dbReference type="PROSITE" id="PS51192"/>
    </source>
</evidence>
<dbReference type="SMART" id="SM00479">
    <property type="entry name" value="EXOIII"/>
    <property type="match status" value="1"/>
</dbReference>
<evidence type="ECO:0000259" key="14">
    <source>
        <dbReference type="PROSITE" id="PS51194"/>
    </source>
</evidence>
<dbReference type="InterPro" id="IPR036397">
    <property type="entry name" value="RNaseH_sf"/>
</dbReference>
<comment type="caution">
    <text evidence="15">The sequence shown here is derived from an EMBL/GenBank/DDBJ whole genome shotgun (WGS) entry which is preliminary data.</text>
</comment>
<dbReference type="Gene3D" id="3.40.50.300">
    <property type="entry name" value="P-loop containing nucleotide triphosphate hydrolases"/>
    <property type="match status" value="2"/>
</dbReference>
<keyword evidence="8 10" id="KW-0067">ATP-binding</keyword>
<dbReference type="SMART" id="SM00491">
    <property type="entry name" value="HELICc2"/>
    <property type="match status" value="1"/>
</dbReference>
<dbReference type="InterPro" id="IPR012337">
    <property type="entry name" value="RNaseH-like_sf"/>
</dbReference>
<evidence type="ECO:0000256" key="9">
    <source>
        <dbReference type="ARBA" id="ARBA00022932"/>
    </source>
</evidence>
<dbReference type="PROSITE" id="PS51194">
    <property type="entry name" value="HELICASE_CTER"/>
    <property type="match status" value="1"/>
</dbReference>
<dbReference type="Proteomes" id="UP000095256">
    <property type="component" value="Unassembled WGS sequence"/>
</dbReference>
<dbReference type="PROSITE" id="PS51193">
    <property type="entry name" value="HELICASE_ATP_BIND_2"/>
    <property type="match status" value="1"/>
</dbReference>
<keyword evidence="7 10" id="KW-0269">Exonuclease</keyword>
<evidence type="ECO:0000256" key="5">
    <source>
        <dbReference type="ARBA" id="ARBA00022741"/>
    </source>
</evidence>
<name>A0A1E5KZP6_9ENTE</name>
<dbReference type="FunFam" id="3.30.420.10:FF:000045">
    <property type="entry name" value="3'-5' exonuclease DinG"/>
    <property type="match status" value="1"/>
</dbReference>
<dbReference type="PANTHER" id="PTHR30231:SF41">
    <property type="entry name" value="DNA POLYMERASE III SUBUNIT EPSILON"/>
    <property type="match status" value="1"/>
</dbReference>
<dbReference type="CDD" id="cd06127">
    <property type="entry name" value="DEDDh"/>
    <property type="match status" value="1"/>
</dbReference>
<dbReference type="SUPFAM" id="SSF53098">
    <property type="entry name" value="Ribonuclease H-like"/>
    <property type="match status" value="1"/>
</dbReference>
<sequence length="924" mass="106822">MREKQMYAVVDIETTGTDPLTDRIIQFGCVLIKNGEIVSRFATDINPNQAISKQIQGLTGISNTRVQKAPYFEDVALTIYNLLADTIFVAHNIYFDYAFLSHELVRCGAPKLKIPGIDTVELAQVFLPTEKSFRLNDLAESLGLVHDNPHQADSDAQVTAELLLLIERKMYQLPLVTMEKITKLSHKLGMNTHDYISDIYEEMKNDIQPLSDQLKVVDGLVLRKKEVPLFQQQLYGGKNTFPKSKKAKQKRFSETIGYRAEQSKMMNLVYQHFTEDENKDLFIEAATGTGKTLGYLFPLSYLATPENPVVISTVSIVLQNQLLEKDIALANQVCEKKLHATVVKSHRHYLDLQRFKATLNFSNKAKQYVLYQMGVLVWLLETQTGDLDELQLTTLEHPFWYDVIHRGTAFLSEKGALYKEDFLRFLHKNIKQSNVLIVNHAFLSQETLREVPLLPKSSFLIIDEAHHLPDIAGRISSKQFNYFTFKKQVSLLQEKEQLFDKVSTSLKSYPEETRLVRIYDQSLNEVVEEFSDFFFELRQLFSSSQTRRFGEERLVEKELFDGLSIEGEILIQKIESLFSDMLQMQQRIQQIIERNLETFSVNERITFVRLLRFFETVQQVIDCFDIFVNDWQPCWVKEYLENKQGQVTLKVNNLEASILSSTLWYQRYEKILYTGGTLKFGKNKHYLSDKLGLTDVVFKTILDPYDYEDNARLFLPTESINIQESNPHELAQYIASVIREISDQEERPILVLFTSHESLANVYHKLQPDMLNRGREILAQGITGGREKLLKRFFHSKDSILLGADSFWEGVDLPGDALQILIVTRLPFENPKRPFVKARYNYLEDKGIDPFGQEALPKATLRLRQALGRLIRSRQDKGVLIVLDKRLVTAKYGKKMQRALPKNLPIKEIPFSEMLLELKEFLKK</sequence>
<dbReference type="HAMAP" id="MF_02206">
    <property type="entry name" value="DinG_exonucl"/>
    <property type="match status" value="1"/>
</dbReference>
<dbReference type="GO" id="GO:0004386">
    <property type="term" value="F:helicase activity"/>
    <property type="evidence" value="ECO:0007669"/>
    <property type="project" value="InterPro"/>
</dbReference>
<dbReference type="InterPro" id="IPR001650">
    <property type="entry name" value="Helicase_C-like"/>
</dbReference>
<feature type="domain" description="Helicase C-terminal" evidence="14">
    <location>
        <begin position="729"/>
        <end position="917"/>
    </location>
</feature>
<keyword evidence="6 10" id="KW-0378">Hydrolase</keyword>
<feature type="domain" description="Helicase ATP-binding" evidence="13">
    <location>
        <begin position="248"/>
        <end position="527"/>
    </location>
</feature>
<dbReference type="GO" id="GO:0003887">
    <property type="term" value="F:DNA-directed DNA polymerase activity"/>
    <property type="evidence" value="ECO:0007669"/>
    <property type="project" value="UniProtKB-KW"/>
</dbReference>
<comment type="similarity">
    <text evidence="10 11">Belongs to the helicase family. DinG subfamily. Type 2 sub-subfamily.</text>
</comment>
<dbReference type="GO" id="GO:0005524">
    <property type="term" value="F:ATP binding"/>
    <property type="evidence" value="ECO:0007669"/>
    <property type="project" value="UniProtKB-UniRule"/>
</dbReference>
<dbReference type="EC" id="3.1.-.-" evidence="10 11"/>
<evidence type="ECO:0000256" key="8">
    <source>
        <dbReference type="ARBA" id="ARBA00022840"/>
    </source>
</evidence>
<keyword evidence="4 10" id="KW-0540">Nuclease</keyword>
<feature type="domain" description="Helicase ATP-binding" evidence="12">
    <location>
        <begin position="272"/>
        <end position="484"/>
    </location>
</feature>
<dbReference type="SMART" id="SM00487">
    <property type="entry name" value="DEXDc"/>
    <property type="match status" value="1"/>
</dbReference>
<dbReference type="NCBIfam" id="TIGR00573">
    <property type="entry name" value="dnaq"/>
    <property type="match status" value="1"/>
</dbReference>
<keyword evidence="16" id="KW-1185">Reference proteome</keyword>
<comment type="function">
    <text evidence="10 11">3'-5' exonuclease.</text>
</comment>
<feature type="short sequence motif" description="DEAH box" evidence="10">
    <location>
        <begin position="463"/>
        <end position="466"/>
    </location>
</feature>
<protein>
    <recommendedName>
        <fullName evidence="10 11">3'-5' exonuclease DinG</fullName>
        <ecNumber evidence="10 11">3.1.-.-</ecNumber>
    </recommendedName>
</protein>
<keyword evidence="2" id="KW-0548">Nucleotidyltransferase</keyword>
<dbReference type="GO" id="GO:0008408">
    <property type="term" value="F:3'-5' exonuclease activity"/>
    <property type="evidence" value="ECO:0007669"/>
    <property type="project" value="UniProtKB-UniRule"/>
</dbReference>
<evidence type="ECO:0000256" key="11">
    <source>
        <dbReference type="RuleBase" id="RU364106"/>
    </source>
</evidence>
<organism evidence="15 16">
    <name type="scientific">Enterococcus rivorum</name>
    <dbReference type="NCBI Taxonomy" id="762845"/>
    <lineage>
        <taxon>Bacteria</taxon>
        <taxon>Bacillati</taxon>
        <taxon>Bacillota</taxon>
        <taxon>Bacilli</taxon>
        <taxon>Lactobacillales</taxon>
        <taxon>Enterococcaceae</taxon>
        <taxon>Enterococcus</taxon>
    </lineage>
</organism>
<feature type="binding site" evidence="10">
    <location>
        <begin position="285"/>
        <end position="292"/>
    </location>
    <ligand>
        <name>ATP</name>
        <dbReference type="ChEBI" id="CHEBI:30616"/>
    </ligand>
</feature>
<dbReference type="EMBL" id="MIEK01000009">
    <property type="protein sequence ID" value="OEH83330.1"/>
    <property type="molecule type" value="Genomic_DNA"/>
</dbReference>
<evidence type="ECO:0000313" key="15">
    <source>
        <dbReference type="EMBL" id="OEH83330.1"/>
    </source>
</evidence>
<proteinExistence type="inferred from homology"/>
<dbReference type="GO" id="GO:0016818">
    <property type="term" value="F:hydrolase activity, acting on acid anhydrides, in phosphorus-containing anhydrides"/>
    <property type="evidence" value="ECO:0007669"/>
    <property type="project" value="InterPro"/>
</dbReference>
<evidence type="ECO:0000259" key="13">
    <source>
        <dbReference type="PROSITE" id="PS51193"/>
    </source>
</evidence>
<dbReference type="InterPro" id="IPR027417">
    <property type="entry name" value="P-loop_NTPase"/>
</dbReference>
<evidence type="ECO:0000256" key="1">
    <source>
        <dbReference type="ARBA" id="ARBA00022679"/>
    </source>
</evidence>
<evidence type="ECO:0000313" key="16">
    <source>
        <dbReference type="Proteomes" id="UP000095256"/>
    </source>
</evidence>
<dbReference type="AlphaFoldDB" id="A0A1E5KZP6"/>
<dbReference type="PROSITE" id="PS51192">
    <property type="entry name" value="HELICASE_ATP_BIND_1"/>
    <property type="match status" value="1"/>
</dbReference>
<accession>A0A1E5KZP6</accession>
<dbReference type="InterPro" id="IPR006310">
    <property type="entry name" value="DinG"/>
</dbReference>
<dbReference type="OrthoDB" id="9803913at2"/>
<dbReference type="InterPro" id="IPR014001">
    <property type="entry name" value="Helicase_ATP-bd"/>
</dbReference>
<keyword evidence="1" id="KW-0808">Transferase</keyword>
<evidence type="ECO:0000256" key="6">
    <source>
        <dbReference type="ARBA" id="ARBA00022801"/>
    </source>
</evidence>
<dbReference type="Gene3D" id="3.30.420.10">
    <property type="entry name" value="Ribonuclease H-like superfamily/Ribonuclease H"/>
    <property type="match status" value="1"/>
</dbReference>
<dbReference type="InterPro" id="IPR006555">
    <property type="entry name" value="ATP-dep_Helicase_C"/>
</dbReference>
<dbReference type="PANTHER" id="PTHR30231">
    <property type="entry name" value="DNA POLYMERASE III SUBUNIT EPSILON"/>
    <property type="match status" value="1"/>
</dbReference>
<keyword evidence="9" id="KW-0239">DNA-directed DNA polymerase</keyword>
<dbReference type="NCBIfam" id="TIGR01407">
    <property type="entry name" value="dinG_rel"/>
    <property type="match status" value="1"/>
</dbReference>
<dbReference type="Pfam" id="PF00929">
    <property type="entry name" value="RNase_T"/>
    <property type="match status" value="1"/>
</dbReference>
<dbReference type="GO" id="GO:0003677">
    <property type="term" value="F:DNA binding"/>
    <property type="evidence" value="ECO:0007669"/>
    <property type="project" value="InterPro"/>
</dbReference>
<dbReference type="InterPro" id="IPR006054">
    <property type="entry name" value="DnaQ"/>
</dbReference>
<evidence type="ECO:0000256" key="10">
    <source>
        <dbReference type="HAMAP-Rule" id="MF_02206"/>
    </source>
</evidence>